<gene>
    <name evidence="3" type="ORF">AWE51_16170</name>
</gene>
<dbReference type="EMBL" id="LQRT01000001">
    <property type="protein sequence ID" value="KZS43042.1"/>
    <property type="molecule type" value="Genomic_DNA"/>
</dbReference>
<evidence type="ECO:0000313" key="3">
    <source>
        <dbReference type="EMBL" id="KZS43042.1"/>
    </source>
</evidence>
<dbReference type="Proteomes" id="UP000076715">
    <property type="component" value="Unassembled WGS sequence"/>
</dbReference>
<dbReference type="InterPro" id="IPR019432">
    <property type="entry name" value="Acyltransferase_MbtK/IucB-like"/>
</dbReference>
<dbReference type="PANTHER" id="PTHR34384">
    <property type="entry name" value="L-2,3-DIAMINOPROPANOATE--CITRATE LIGASE"/>
    <property type="match status" value="1"/>
</dbReference>
<keyword evidence="4" id="KW-1185">Reference proteome</keyword>
<dbReference type="InterPro" id="IPR037455">
    <property type="entry name" value="LucA/IucC-like"/>
</dbReference>
<sequence>MTEFNHKNITTNKQYLFSKSIEGLGEIKIRRFRITDDSSLLHQWVNMDYAIFWGMQGFSLQEVELEYAKLMQPDHYDVFIGVYKDQPVFLLERYDPQQDDIKNFYKPQNDDCGVHIIVAPPVVQIPNFTWYLFNTIMDFVFKDLNINRILIEPDIRNKKMFALCQRIGFRLDKIVELPHKTAQLAFLSREQYKKHIVVPQINKRSAMNTLDNSVSPQQSIAHLQPEVWVKVNTLFITKAICEFNHELLIKPEILDTLEGGWNSYVLKSDVPTIHYQFLAKPLALNHLWIDQSSIKKYEQSESVKLDGVLFIKEFRKQLGIKNDQMPVYLEEVISTLYGSAFKYLKGNPKVNELVNADFQTIEQSMTEGHPGFVANNGRIGFDSSDYRAYAPEAGNSFSIVWLAGHKNCTVYSATKDLPYQKLIEQELDSDSINTFQNIIKKRGLNPDDYFLIPMHPWQWFNKLANIFSPEIATENLICLGYGPDQYFAQQSIRTLFNSTNPHKFYTKTALSILNMGFMRGLPLYYLGTAPKMAIWLNELLYNDPFIEETGFKMLGEIASISYVNPYFEEFGGHNDYNKMLASLWRESPVNFIKDEQQLMTMAAFLHIDHCGEALLPKIIKKSGLSTKRWLSKYFKAYLSPLLHCFYHFDLVFMPHGENLIMVLENHVPVKALLKDITEEACILNPEVVLPKSLKRMYASVPEDVKLLSIFTDIFDGFFRFMSHILVEHANFTEIQFWETVAENIYEYQDRYPEQEEKFKRYDLFAPDFHLSCLNRLQLNNNKQMIDLDDPVALLQFMGKLKNPIAAYKRDKTKVIS</sequence>
<dbReference type="Pfam" id="PF04183">
    <property type="entry name" value="IucA_IucC"/>
    <property type="match status" value="1"/>
</dbReference>
<dbReference type="Pfam" id="PF06276">
    <property type="entry name" value="FhuF"/>
    <property type="match status" value="1"/>
</dbReference>
<dbReference type="Gene3D" id="1.10.510.40">
    <property type="match status" value="1"/>
</dbReference>
<dbReference type="Gene3D" id="6.10.250.3370">
    <property type="match status" value="1"/>
</dbReference>
<evidence type="ECO:0000313" key="4">
    <source>
        <dbReference type="Proteomes" id="UP000076715"/>
    </source>
</evidence>
<protein>
    <submittedName>
        <fullName evidence="3">Transcriptional regulator</fullName>
    </submittedName>
</protein>
<dbReference type="SUPFAM" id="SSF55729">
    <property type="entry name" value="Acyl-CoA N-acyltransferases (Nat)"/>
    <property type="match status" value="1"/>
</dbReference>
<comment type="caution">
    <text evidence="3">The sequence shown here is derived from an EMBL/GenBank/DDBJ whole genome shotgun (WGS) entry which is preliminary data.</text>
</comment>
<dbReference type="InterPro" id="IPR007310">
    <property type="entry name" value="Aerobactin_biosyn_IucA/IucC_N"/>
</dbReference>
<dbReference type="AlphaFoldDB" id="A0A163D6Z4"/>
<comment type="pathway">
    <text evidence="1">Siderophore biosynthesis.</text>
</comment>
<dbReference type="GO" id="GO:0019290">
    <property type="term" value="P:siderophore biosynthetic process"/>
    <property type="evidence" value="ECO:0007669"/>
    <property type="project" value="InterPro"/>
</dbReference>
<dbReference type="InterPro" id="IPR022770">
    <property type="entry name" value="IucA/IucC-like_C"/>
</dbReference>
<dbReference type="STRING" id="1642818.AWE51_16170"/>
<accession>A0A163D6Z4</accession>
<dbReference type="Gene3D" id="3.30.310.280">
    <property type="match status" value="1"/>
</dbReference>
<evidence type="ECO:0000256" key="1">
    <source>
        <dbReference type="ARBA" id="ARBA00004924"/>
    </source>
</evidence>
<dbReference type="Pfam" id="PF13523">
    <property type="entry name" value="Acetyltransf_8"/>
    <property type="match status" value="1"/>
</dbReference>
<dbReference type="PANTHER" id="PTHR34384:SF6">
    <property type="entry name" value="STAPHYLOFERRIN B SYNTHASE"/>
    <property type="match status" value="1"/>
</dbReference>
<dbReference type="RefSeq" id="WP_066308154.1">
    <property type="nucleotide sequence ID" value="NZ_LQRT01000001.1"/>
</dbReference>
<dbReference type="Gene3D" id="3.40.630.30">
    <property type="match status" value="1"/>
</dbReference>
<dbReference type="SMART" id="SM01006">
    <property type="entry name" value="AlcB"/>
    <property type="match status" value="1"/>
</dbReference>
<dbReference type="GO" id="GO:0016881">
    <property type="term" value="F:acid-amino acid ligase activity"/>
    <property type="evidence" value="ECO:0007669"/>
    <property type="project" value="UniProtKB-ARBA"/>
</dbReference>
<dbReference type="InterPro" id="IPR016181">
    <property type="entry name" value="Acyl_CoA_acyltransferase"/>
</dbReference>
<feature type="domain" description="Acyltransferase MbtK/IucB-like conserved" evidence="2">
    <location>
        <begin position="30"/>
        <end position="77"/>
    </location>
</feature>
<dbReference type="GO" id="GO:0016746">
    <property type="term" value="F:acyltransferase activity"/>
    <property type="evidence" value="ECO:0007669"/>
    <property type="project" value="InterPro"/>
</dbReference>
<organism evidence="3 4">
    <name type="scientific">Aquimarina aggregata</name>
    <dbReference type="NCBI Taxonomy" id="1642818"/>
    <lineage>
        <taxon>Bacteria</taxon>
        <taxon>Pseudomonadati</taxon>
        <taxon>Bacteroidota</taxon>
        <taxon>Flavobacteriia</taxon>
        <taxon>Flavobacteriales</taxon>
        <taxon>Flavobacteriaceae</taxon>
        <taxon>Aquimarina</taxon>
    </lineage>
</organism>
<dbReference type="OrthoDB" id="495728at2"/>
<name>A0A163D6Z4_9FLAO</name>
<proteinExistence type="predicted"/>
<reference evidence="3 4" key="1">
    <citation type="submission" date="2016-01" db="EMBL/GenBank/DDBJ databases">
        <title>The draft genome sequence of Aquimarina sp. RZW4-3-2.</title>
        <authorList>
            <person name="Wang Y."/>
        </authorList>
    </citation>
    <scope>NUCLEOTIDE SEQUENCE [LARGE SCALE GENOMIC DNA]</scope>
    <source>
        <strain evidence="3 4">RZW4-3-2</strain>
    </source>
</reference>
<evidence type="ECO:0000259" key="2">
    <source>
        <dbReference type="SMART" id="SM01006"/>
    </source>
</evidence>